<gene>
    <name evidence="2" type="ORF">R16034_00402</name>
</gene>
<accession>A0AB72WX37</accession>
<sequence length="190" mass="21180">MTQWLRQARAVAVGVIPVTGLVVCAAQLTAGNDRPWCVASARIEADYRSRELTGQSLPARGHGPRARFRSPRARNDAKETRPASFPSAFVDVDCRHLPDVAGHRTKLYTGARCEAASRSVRSHRHCPNATVCHMAGRQSPHCECLKVKTRPLELIRKDETRNRTAPLLFFNIASGGEFKHGEPRHQRTRL</sequence>
<dbReference type="EMBL" id="CATWHI010000001">
    <property type="protein sequence ID" value="CAJ0736364.1"/>
    <property type="molecule type" value="Genomic_DNA"/>
</dbReference>
<name>A0AB72WX37_9RALS</name>
<organism evidence="2 3">
    <name type="scientific">Ralstonia edaphi</name>
    <dbReference type="NCBI Taxonomy" id="3058599"/>
    <lineage>
        <taxon>Bacteria</taxon>
        <taxon>Pseudomonadati</taxon>
        <taxon>Pseudomonadota</taxon>
        <taxon>Betaproteobacteria</taxon>
        <taxon>Burkholderiales</taxon>
        <taxon>Burkholderiaceae</taxon>
        <taxon>Ralstonia</taxon>
    </lineage>
</organism>
<reference evidence="2 3" key="1">
    <citation type="submission" date="2023-07" db="EMBL/GenBank/DDBJ databases">
        <authorList>
            <person name="Peeters C."/>
        </authorList>
    </citation>
    <scope>NUCLEOTIDE SEQUENCE [LARGE SCALE GENOMIC DNA]</scope>
    <source>
        <strain evidence="2 3">R-16034</strain>
    </source>
</reference>
<evidence type="ECO:0000256" key="1">
    <source>
        <dbReference type="SAM" id="MobiDB-lite"/>
    </source>
</evidence>
<feature type="region of interest" description="Disordered" evidence="1">
    <location>
        <begin position="53"/>
        <end position="82"/>
    </location>
</feature>
<dbReference type="AlphaFoldDB" id="A0AB72WX37"/>
<feature type="compositionally biased region" description="Basic residues" evidence="1">
    <location>
        <begin position="62"/>
        <end position="72"/>
    </location>
</feature>
<evidence type="ECO:0000313" key="2">
    <source>
        <dbReference type="EMBL" id="CAJ0736364.1"/>
    </source>
</evidence>
<comment type="caution">
    <text evidence="2">The sequence shown here is derived from an EMBL/GenBank/DDBJ whole genome shotgun (WGS) entry which is preliminary data.</text>
</comment>
<keyword evidence="3" id="KW-1185">Reference proteome</keyword>
<dbReference type="Proteomes" id="UP001189225">
    <property type="component" value="Unassembled WGS sequence"/>
</dbReference>
<evidence type="ECO:0000313" key="3">
    <source>
        <dbReference type="Proteomes" id="UP001189225"/>
    </source>
</evidence>
<protein>
    <recommendedName>
        <fullName evidence="4">Secreted protein</fullName>
    </recommendedName>
</protein>
<evidence type="ECO:0008006" key="4">
    <source>
        <dbReference type="Google" id="ProtNLM"/>
    </source>
</evidence>
<proteinExistence type="predicted"/>